<dbReference type="EMBL" id="JABFJW010000027">
    <property type="protein sequence ID" value="NOK08541.1"/>
    <property type="molecule type" value="Genomic_DNA"/>
</dbReference>
<dbReference type="Proteomes" id="UP000528460">
    <property type="component" value="Unassembled WGS sequence"/>
</dbReference>
<reference evidence="2 3" key="1">
    <citation type="submission" date="2020-05" db="EMBL/GenBank/DDBJ databases">
        <authorList>
            <person name="Whitworth D."/>
        </authorList>
    </citation>
    <scope>NUCLEOTIDE SEQUENCE [LARGE SCALE GENOMIC DNA]</scope>
    <source>
        <strain evidence="2 3">CA046A</strain>
    </source>
</reference>
<sequence length="54" mass="5787">MSAPDLGMTHQEFLEPLHAPGENDAVAPEFLVDELTCGHAAREKPSNPVSLLGF</sequence>
<dbReference type="AlphaFoldDB" id="A0A7Y4JP27"/>
<feature type="region of interest" description="Disordered" evidence="1">
    <location>
        <begin position="1"/>
        <end position="21"/>
    </location>
</feature>
<evidence type="ECO:0000256" key="1">
    <source>
        <dbReference type="SAM" id="MobiDB-lite"/>
    </source>
</evidence>
<evidence type="ECO:0000313" key="3">
    <source>
        <dbReference type="Proteomes" id="UP000528460"/>
    </source>
</evidence>
<gene>
    <name evidence="2" type="ORF">HNS30_05775</name>
</gene>
<proteinExistence type="predicted"/>
<comment type="caution">
    <text evidence="2">The sequence shown here is derived from an EMBL/GenBank/DDBJ whole genome shotgun (WGS) entry which is preliminary data.</text>
</comment>
<organism evidence="2 3">
    <name type="scientific">Corallococcus exercitus</name>
    <dbReference type="NCBI Taxonomy" id="2316736"/>
    <lineage>
        <taxon>Bacteria</taxon>
        <taxon>Pseudomonadati</taxon>
        <taxon>Myxococcota</taxon>
        <taxon>Myxococcia</taxon>
        <taxon>Myxococcales</taxon>
        <taxon>Cystobacterineae</taxon>
        <taxon>Myxococcaceae</taxon>
        <taxon>Corallococcus</taxon>
    </lineage>
</organism>
<name>A0A7Y4JP27_9BACT</name>
<evidence type="ECO:0000313" key="2">
    <source>
        <dbReference type="EMBL" id="NOK08541.1"/>
    </source>
</evidence>
<accession>A0A7Y4JP27</accession>
<dbReference type="RefSeq" id="WP_171412786.1">
    <property type="nucleotide sequence ID" value="NZ_JABFJW010000027.1"/>
</dbReference>
<protein>
    <submittedName>
        <fullName evidence="2">Uncharacterized protein</fullName>
    </submittedName>
</protein>